<reference evidence="8 9" key="1">
    <citation type="submission" date="2018-11" db="EMBL/GenBank/DDBJ databases">
        <authorList>
            <consortium name="Pathogen Informatics"/>
        </authorList>
    </citation>
    <scope>NUCLEOTIDE SEQUENCE [LARGE SCALE GENOMIC DNA]</scope>
</reference>
<keyword evidence="9" id="KW-1185">Reference proteome</keyword>
<feature type="transmembrane region" description="Helical" evidence="6">
    <location>
        <begin position="398"/>
        <end position="416"/>
    </location>
</feature>
<dbReference type="GO" id="GO:0016020">
    <property type="term" value="C:membrane"/>
    <property type="evidence" value="ECO:0007669"/>
    <property type="project" value="GOC"/>
</dbReference>
<keyword evidence="5 6" id="KW-0472">Membrane</keyword>
<protein>
    <recommendedName>
        <fullName evidence="7">GPI inositol-deacylase PGAP1-like alpha/beta domain-containing protein</fullName>
    </recommendedName>
</protein>
<feature type="transmembrane region" description="Helical" evidence="6">
    <location>
        <begin position="341"/>
        <end position="366"/>
    </location>
</feature>
<dbReference type="GO" id="GO:0050185">
    <property type="term" value="F:phosphatidylinositol deacylase activity"/>
    <property type="evidence" value="ECO:0007669"/>
    <property type="project" value="TreeGrafter"/>
</dbReference>
<dbReference type="InParanoid" id="A0A3P7GLR7"/>
<feature type="transmembrane region" description="Helical" evidence="6">
    <location>
        <begin position="422"/>
        <end position="440"/>
    </location>
</feature>
<evidence type="ECO:0000313" key="9">
    <source>
        <dbReference type="Proteomes" id="UP000270924"/>
    </source>
</evidence>
<evidence type="ECO:0000256" key="5">
    <source>
        <dbReference type="ARBA" id="ARBA00023136"/>
    </source>
</evidence>
<evidence type="ECO:0000256" key="2">
    <source>
        <dbReference type="ARBA" id="ARBA00022692"/>
    </source>
</evidence>
<dbReference type="GO" id="GO:0005783">
    <property type="term" value="C:endoplasmic reticulum"/>
    <property type="evidence" value="ECO:0007669"/>
    <property type="project" value="TreeGrafter"/>
</dbReference>
<name>A0A3P7GLR7_WUCBA</name>
<proteinExistence type="predicted"/>
<keyword evidence="2 6" id="KW-0812">Transmembrane</keyword>
<keyword evidence="4 6" id="KW-1133">Transmembrane helix</keyword>
<dbReference type="GO" id="GO:0006505">
    <property type="term" value="P:GPI anchor metabolic process"/>
    <property type="evidence" value="ECO:0007669"/>
    <property type="project" value="TreeGrafter"/>
</dbReference>
<evidence type="ECO:0000256" key="6">
    <source>
        <dbReference type="SAM" id="Phobius"/>
    </source>
</evidence>
<evidence type="ECO:0000256" key="1">
    <source>
        <dbReference type="ARBA" id="ARBA00004308"/>
    </source>
</evidence>
<accession>A0A3P7GLR7</accession>
<gene>
    <name evidence="8" type="ORF">WBA_LOCUS12824</name>
</gene>
<evidence type="ECO:0000256" key="3">
    <source>
        <dbReference type="ARBA" id="ARBA00022801"/>
    </source>
</evidence>
<comment type="subcellular location">
    <subcellularLocation>
        <location evidence="1">Endomembrane system</location>
    </subcellularLocation>
</comment>
<dbReference type="Proteomes" id="UP000270924">
    <property type="component" value="Unassembled WGS sequence"/>
</dbReference>
<sequence length="467" mass="53500">MVLSVSGGLKDHLVPEHFTLDNGVRHISTTAVDGIELETDHLCIVWCNQLLRYISRLMVGYAYDPISFQKHADNVVKQLFDADGLLRELTRMKAGTSTAIVIRNELIFVAHFTCQVKNSGENLKEFVLSFPKNSWLFIERSIGSSLWTSSGEPIYNLNNLRQTFYTLVHSNVTEQISLHLKPGKFFKAVALQEDPAKFNSVVHIELLSLLRGCFTFLWKADFEERESVVLLPVYFGIPVVAIVISIELESCKRTNEWFAKVEFRGQDLRRISSLGSNKELHVVGHLLNKEETKAEIFFILSQRCRFHARLDISYLDTMIVQLLKTAICSKTVSLSSFSQPVILVIFHFYAILVYAPFGVCSVWNIIRYGLFAVYEDPARVPAYWMAFLKLIRLSVGKIHFFKAHYISVAVLMYTFLTQPSVSIAQLGFSFIAIIGLSWFVNQSEQKSKRNISWYHCFFLTSYVLIHY</sequence>
<evidence type="ECO:0000313" key="8">
    <source>
        <dbReference type="EMBL" id="VDM23102.1"/>
    </source>
</evidence>
<organism evidence="8 9">
    <name type="scientific">Wuchereria bancrofti</name>
    <dbReference type="NCBI Taxonomy" id="6293"/>
    <lineage>
        <taxon>Eukaryota</taxon>
        <taxon>Metazoa</taxon>
        <taxon>Ecdysozoa</taxon>
        <taxon>Nematoda</taxon>
        <taxon>Chromadorea</taxon>
        <taxon>Rhabditida</taxon>
        <taxon>Spirurina</taxon>
        <taxon>Spiruromorpha</taxon>
        <taxon>Filarioidea</taxon>
        <taxon>Onchocercidae</taxon>
        <taxon>Wuchereria</taxon>
    </lineage>
</organism>
<keyword evidence="3" id="KW-0378">Hydrolase</keyword>
<feature type="domain" description="GPI inositol-deacylase PGAP1-like alpha/beta" evidence="7">
    <location>
        <begin position="2"/>
        <end position="59"/>
    </location>
</feature>
<dbReference type="InterPro" id="IPR039529">
    <property type="entry name" value="PGAP1/BST1"/>
</dbReference>
<dbReference type="OrthoDB" id="348976at2759"/>
<dbReference type="InterPro" id="IPR012908">
    <property type="entry name" value="PGAP1-ab_dom-like"/>
</dbReference>
<evidence type="ECO:0000256" key="4">
    <source>
        <dbReference type="ARBA" id="ARBA00022989"/>
    </source>
</evidence>
<dbReference type="GO" id="GO:0006888">
    <property type="term" value="P:endoplasmic reticulum to Golgi vesicle-mediated transport"/>
    <property type="evidence" value="ECO:0007669"/>
    <property type="project" value="TreeGrafter"/>
</dbReference>
<dbReference type="PANTHER" id="PTHR15495:SF7">
    <property type="entry name" value="GPI INOSITOL-DEACYLASE"/>
    <property type="match status" value="1"/>
</dbReference>
<dbReference type="Pfam" id="PF07819">
    <property type="entry name" value="PGAP1"/>
    <property type="match status" value="1"/>
</dbReference>
<dbReference type="PANTHER" id="PTHR15495">
    <property type="entry name" value="NEGATIVE REGULATOR OF VESICLE FORMATION-RELATED"/>
    <property type="match status" value="1"/>
</dbReference>
<dbReference type="EMBL" id="UYWW01013164">
    <property type="protein sequence ID" value="VDM23102.1"/>
    <property type="molecule type" value="Genomic_DNA"/>
</dbReference>
<dbReference type="AlphaFoldDB" id="A0A3P7GLR7"/>
<evidence type="ECO:0000259" key="7">
    <source>
        <dbReference type="Pfam" id="PF07819"/>
    </source>
</evidence>